<evidence type="ECO:0000313" key="1">
    <source>
        <dbReference type="EMBL" id="SVB94228.1"/>
    </source>
</evidence>
<name>A0A382I3U3_9ZZZZ</name>
<dbReference type="InterPro" id="IPR011047">
    <property type="entry name" value="Quinoprotein_ADH-like_sf"/>
</dbReference>
<dbReference type="Gene3D" id="2.140.10.10">
    <property type="entry name" value="Quinoprotein alcohol dehydrogenase-like superfamily"/>
    <property type="match status" value="1"/>
</dbReference>
<reference evidence="1" key="1">
    <citation type="submission" date="2018-05" db="EMBL/GenBank/DDBJ databases">
        <authorList>
            <person name="Lanie J.A."/>
            <person name="Ng W.-L."/>
            <person name="Kazmierczak K.M."/>
            <person name="Andrzejewski T.M."/>
            <person name="Davidsen T.M."/>
            <person name="Wayne K.J."/>
            <person name="Tettelin H."/>
            <person name="Glass J.I."/>
            <person name="Rusch D."/>
            <person name="Podicherti R."/>
            <person name="Tsui H.-C.T."/>
            <person name="Winkler M.E."/>
        </authorList>
    </citation>
    <scope>NUCLEOTIDE SEQUENCE</scope>
</reference>
<feature type="non-terminal residue" evidence="1">
    <location>
        <position position="26"/>
    </location>
</feature>
<organism evidence="1">
    <name type="scientific">marine metagenome</name>
    <dbReference type="NCBI Taxonomy" id="408172"/>
    <lineage>
        <taxon>unclassified sequences</taxon>
        <taxon>metagenomes</taxon>
        <taxon>ecological metagenomes</taxon>
    </lineage>
</organism>
<gene>
    <name evidence="1" type="ORF">METZ01_LOCUS247082</name>
</gene>
<dbReference type="EMBL" id="UINC01065009">
    <property type="protein sequence ID" value="SVB94228.1"/>
    <property type="molecule type" value="Genomic_DNA"/>
</dbReference>
<accession>A0A382I3U3</accession>
<dbReference type="SUPFAM" id="SSF50998">
    <property type="entry name" value="Quinoprotein alcohol dehydrogenase-like"/>
    <property type="match status" value="1"/>
</dbReference>
<dbReference type="AlphaFoldDB" id="A0A382I3U3"/>
<sequence>MVANRNGFFYVLDRVTGELLLGKPFT</sequence>
<protein>
    <submittedName>
        <fullName evidence="1">Uncharacterized protein</fullName>
    </submittedName>
</protein>
<proteinExistence type="predicted"/>